<dbReference type="PROSITE" id="PS50021">
    <property type="entry name" value="CH"/>
    <property type="match status" value="1"/>
</dbReference>
<dbReference type="GO" id="GO:0031122">
    <property type="term" value="P:cytoplasmic microtubule organization"/>
    <property type="evidence" value="ECO:0007669"/>
    <property type="project" value="InterPro"/>
</dbReference>
<feature type="domain" description="Calponin-homology (CH)" evidence="13">
    <location>
        <begin position="4"/>
        <end position="120"/>
    </location>
</feature>
<name>A0A7R9APV5_TIMSH</name>
<evidence type="ECO:0000256" key="7">
    <source>
        <dbReference type="ARBA" id="ARBA00022583"/>
    </source>
</evidence>
<comment type="similarity">
    <text evidence="3">Belongs to the hook family.</text>
</comment>
<dbReference type="GO" id="GO:0051959">
    <property type="term" value="F:dynein light intermediate chain binding"/>
    <property type="evidence" value="ECO:0007669"/>
    <property type="project" value="TreeGrafter"/>
</dbReference>
<evidence type="ECO:0000313" key="14">
    <source>
        <dbReference type="EMBL" id="CAD7258126.1"/>
    </source>
</evidence>
<evidence type="ECO:0000256" key="8">
    <source>
        <dbReference type="ARBA" id="ARBA00022701"/>
    </source>
</evidence>
<dbReference type="FunFam" id="1.10.418.10:FF:000024">
    <property type="entry name" value="Hook homolog 3 (Drosophila)"/>
    <property type="match status" value="1"/>
</dbReference>
<organism evidence="14">
    <name type="scientific">Timema shepardi</name>
    <name type="common">Walking stick</name>
    <dbReference type="NCBI Taxonomy" id="629360"/>
    <lineage>
        <taxon>Eukaryota</taxon>
        <taxon>Metazoa</taxon>
        <taxon>Ecdysozoa</taxon>
        <taxon>Arthropoda</taxon>
        <taxon>Hexapoda</taxon>
        <taxon>Insecta</taxon>
        <taxon>Pterygota</taxon>
        <taxon>Neoptera</taxon>
        <taxon>Polyneoptera</taxon>
        <taxon>Phasmatodea</taxon>
        <taxon>Timematodea</taxon>
        <taxon>Timematoidea</taxon>
        <taxon>Timematidae</taxon>
        <taxon>Timema</taxon>
    </lineage>
</organism>
<evidence type="ECO:0000256" key="2">
    <source>
        <dbReference type="ARBA" id="ARBA00004245"/>
    </source>
</evidence>
<feature type="coiled-coil region" evidence="12">
    <location>
        <begin position="171"/>
        <end position="198"/>
    </location>
</feature>
<evidence type="ECO:0000256" key="6">
    <source>
        <dbReference type="ARBA" id="ARBA00022490"/>
    </source>
</evidence>
<dbReference type="InterPro" id="IPR043936">
    <property type="entry name" value="HOOK_N"/>
</dbReference>
<evidence type="ECO:0000256" key="3">
    <source>
        <dbReference type="ARBA" id="ARBA00006946"/>
    </source>
</evidence>
<proteinExistence type="inferred from homology"/>
<dbReference type="InterPro" id="IPR008636">
    <property type="entry name" value="Hook_C"/>
</dbReference>
<comment type="subunit">
    <text evidence="4">Homodimer. Interacts with microtubules via its N-terminus.</text>
</comment>
<dbReference type="InterPro" id="IPR036872">
    <property type="entry name" value="CH_dom_sf"/>
</dbReference>
<evidence type="ECO:0000256" key="10">
    <source>
        <dbReference type="ARBA" id="ARBA00023054"/>
    </source>
</evidence>
<feature type="coiled-coil region" evidence="12">
    <location>
        <begin position="559"/>
        <end position="633"/>
    </location>
</feature>
<accession>A0A7R9APV5</accession>
<dbReference type="GO" id="GO:0005813">
    <property type="term" value="C:centrosome"/>
    <property type="evidence" value="ECO:0007669"/>
    <property type="project" value="TreeGrafter"/>
</dbReference>
<dbReference type="Pfam" id="PF19047">
    <property type="entry name" value="HOOK_N"/>
    <property type="match status" value="1"/>
</dbReference>
<dbReference type="Pfam" id="PF05622">
    <property type="entry name" value="HOOK"/>
    <property type="match status" value="1"/>
</dbReference>
<dbReference type="InterPro" id="IPR001715">
    <property type="entry name" value="CH_dom"/>
</dbReference>
<evidence type="ECO:0000256" key="1">
    <source>
        <dbReference type="ARBA" id="ARBA00004177"/>
    </source>
</evidence>
<evidence type="ECO:0000256" key="9">
    <source>
        <dbReference type="ARBA" id="ARBA00022753"/>
    </source>
</evidence>
<dbReference type="GO" id="GO:0008017">
    <property type="term" value="F:microtubule binding"/>
    <property type="evidence" value="ECO:0007669"/>
    <property type="project" value="InterPro"/>
</dbReference>
<keyword evidence="9" id="KW-0967">Endosome</keyword>
<dbReference type="GO" id="GO:0005768">
    <property type="term" value="C:endosome"/>
    <property type="evidence" value="ECO:0007669"/>
    <property type="project" value="UniProtKB-SubCell"/>
</dbReference>
<dbReference type="GO" id="GO:0006897">
    <property type="term" value="P:endocytosis"/>
    <property type="evidence" value="ECO:0007669"/>
    <property type="project" value="UniProtKB-KW"/>
</dbReference>
<evidence type="ECO:0000256" key="12">
    <source>
        <dbReference type="SAM" id="Coils"/>
    </source>
</evidence>
<protein>
    <recommendedName>
        <fullName evidence="5">Protein hook</fullName>
    </recommendedName>
</protein>
<gene>
    <name evidence="14" type="ORF">TSIB3V08_LOCUS2368</name>
</gene>
<feature type="coiled-coil region" evidence="12">
    <location>
        <begin position="237"/>
        <end position="419"/>
    </location>
</feature>
<evidence type="ECO:0000259" key="13">
    <source>
        <dbReference type="PROSITE" id="PS50021"/>
    </source>
</evidence>
<keyword evidence="11" id="KW-0206">Cytoskeleton</keyword>
<dbReference type="GO" id="GO:0005874">
    <property type="term" value="C:microtubule"/>
    <property type="evidence" value="ECO:0007669"/>
    <property type="project" value="UniProtKB-KW"/>
</dbReference>
<keyword evidence="8" id="KW-0493">Microtubule</keyword>
<dbReference type="EMBL" id="OC000706">
    <property type="protein sequence ID" value="CAD7258126.1"/>
    <property type="molecule type" value="Genomic_DNA"/>
</dbReference>
<comment type="subcellular location">
    <subcellularLocation>
        <location evidence="2">Cytoplasm</location>
        <location evidence="2">Cytoskeleton</location>
    </subcellularLocation>
    <subcellularLocation>
        <location evidence="1">Endosome</location>
    </subcellularLocation>
</comment>
<keyword evidence="6" id="KW-0963">Cytoplasm</keyword>
<dbReference type="SUPFAM" id="SSF116907">
    <property type="entry name" value="Hook domain"/>
    <property type="match status" value="1"/>
</dbReference>
<dbReference type="PANTHER" id="PTHR18947:SF39">
    <property type="entry name" value="PROTEIN HOOK"/>
    <property type="match status" value="1"/>
</dbReference>
<dbReference type="GO" id="GO:0030705">
    <property type="term" value="P:cytoskeleton-dependent intracellular transport"/>
    <property type="evidence" value="ECO:0007669"/>
    <property type="project" value="InterPro"/>
</dbReference>
<evidence type="ECO:0000256" key="4">
    <source>
        <dbReference type="ARBA" id="ARBA00011241"/>
    </source>
</evidence>
<keyword evidence="7" id="KW-0254">Endocytosis</keyword>
<dbReference type="AlphaFoldDB" id="A0A7R9APV5"/>
<reference evidence="14" key="1">
    <citation type="submission" date="2020-11" db="EMBL/GenBank/DDBJ databases">
        <authorList>
            <person name="Tran Van P."/>
        </authorList>
    </citation>
    <scope>NUCLEOTIDE SEQUENCE</scope>
</reference>
<feature type="coiled-coil region" evidence="12">
    <location>
        <begin position="488"/>
        <end position="522"/>
    </location>
</feature>
<dbReference type="CDD" id="cd22222">
    <property type="entry name" value="HkD_Hook"/>
    <property type="match status" value="1"/>
</dbReference>
<keyword evidence="10 12" id="KW-0175">Coiled coil</keyword>
<sequence length="698" mass="81728">MDTSQLCESLMEWLQTFDVEAPHQTLEALSDGVAMAQVLNQIAPEWFTKSWMSKIKSDVGTNWRLKVSNLRKIVEGIVDYYQDGLNQHFQDFSKPDVNKIGEKCDAAEMGRLLQLILGCAINCNHNQDYITQIRAMEESVQQVIMQAIQELEQISHYPNPSSIIIDQRLDYQKLVSELEAATEARNQMAQRCHELDMQVSLLQEEKTIFSMENKKLVARMQEFETIDDLSAGAGHRYKEMRKQNDTLKEEMFKIETSRDDYRLKVEIQEKEILELQSKLEDLQKTADEARHLKDEVDILRETAEKVVHYEATITSYKKKLEESGDLKRQVKILEDKNTYYMQQNLELEEEIKKSGTWKPQLEMYRKQNMELHQKLNEEKKRADKIEFESKKLLEKLDSLQIEKERLTVERDMLKETNEELKCFQLQQRSKTNITQNASIALLDETGPENMIPPEVKEKLVRLQHENKLLKLNQRGSEVDKLPVVQALLDDTTQQVNQLQLENQLANQRVLELESQIEELNETGDAGMKHRLSELQNQLRVVQTEKDLKITQLEERDASIAECKQKLIVMQESLRRSEQEVVALEERYKRYIEKAKSVIKNLDPKQNPSSFAEVNVLRSQLLEKHKVIEDLEEEKEQNKLCRDMEEKLMTTAFYKLGMVRHRDSVDHRLAVLGSNQGQSFLTRQRQATIRRSINNFESR</sequence>
<evidence type="ECO:0000256" key="5">
    <source>
        <dbReference type="ARBA" id="ARBA00018971"/>
    </source>
</evidence>
<evidence type="ECO:0000256" key="11">
    <source>
        <dbReference type="ARBA" id="ARBA00023212"/>
    </source>
</evidence>
<dbReference type="Gene3D" id="1.10.418.10">
    <property type="entry name" value="Calponin-like domain"/>
    <property type="match status" value="1"/>
</dbReference>
<dbReference type="PANTHER" id="PTHR18947">
    <property type="entry name" value="HOOK PROTEINS"/>
    <property type="match status" value="1"/>
</dbReference>